<dbReference type="InterPro" id="IPR007117">
    <property type="entry name" value="Expansin_CBD"/>
</dbReference>
<dbReference type="InterPro" id="IPR049818">
    <property type="entry name" value="Expansin_EXLX1-like"/>
</dbReference>
<dbReference type="Proteomes" id="UP000809587">
    <property type="component" value="Unassembled WGS sequence"/>
</dbReference>
<dbReference type="CDD" id="cd22272">
    <property type="entry name" value="DPBB_EXLX1-like"/>
    <property type="match status" value="1"/>
</dbReference>
<dbReference type="NCBIfam" id="NF041144">
    <property type="entry name" value="expansin_EXLX1"/>
    <property type="match status" value="1"/>
</dbReference>
<feature type="region of interest" description="Disordered" evidence="2">
    <location>
        <begin position="1"/>
        <end position="30"/>
    </location>
</feature>
<protein>
    <recommendedName>
        <fullName evidence="4">Expansin-like EG45 domain-containing protein</fullName>
    </recommendedName>
</protein>
<feature type="compositionally biased region" description="Basic residues" evidence="2">
    <location>
        <begin position="20"/>
        <end position="30"/>
    </location>
</feature>
<dbReference type="Pfam" id="PF01357">
    <property type="entry name" value="Expansin_C"/>
    <property type="match status" value="1"/>
</dbReference>
<evidence type="ECO:0000313" key="6">
    <source>
        <dbReference type="Proteomes" id="UP000809587"/>
    </source>
</evidence>
<dbReference type="InterPro" id="IPR051477">
    <property type="entry name" value="Expansin_CellWall"/>
</dbReference>
<reference evidence="5 6" key="1">
    <citation type="submission" date="2021-02" db="EMBL/GenBank/DDBJ databases">
        <authorList>
            <person name="Lee D.-H."/>
        </authorList>
    </citation>
    <scope>NUCLEOTIDE SEQUENCE [LARGE SCALE GENOMIC DNA]</scope>
    <source>
        <strain evidence="5 6">MMS20-R2-29</strain>
    </source>
</reference>
<dbReference type="InterPro" id="IPR036749">
    <property type="entry name" value="Expansin_CBD_sf"/>
</dbReference>
<keyword evidence="3" id="KW-0472">Membrane</keyword>
<organism evidence="5 6">
    <name type="scientific">Micromonospora humidisoli</name>
    <dbReference type="NCBI Taxonomy" id="2807622"/>
    <lineage>
        <taxon>Bacteria</taxon>
        <taxon>Bacillati</taxon>
        <taxon>Actinomycetota</taxon>
        <taxon>Actinomycetes</taxon>
        <taxon>Micromonosporales</taxon>
        <taxon>Micromonosporaceae</taxon>
        <taxon>Micromonospora</taxon>
    </lineage>
</organism>
<dbReference type="SUPFAM" id="SSF49590">
    <property type="entry name" value="PHL pollen allergen"/>
    <property type="match status" value="1"/>
</dbReference>
<feature type="region of interest" description="Disordered" evidence="2">
    <location>
        <begin position="285"/>
        <end position="352"/>
    </location>
</feature>
<accession>A0ABS2J400</accession>
<dbReference type="InterPro" id="IPR009009">
    <property type="entry name" value="RlpA-like_DPBB"/>
</dbReference>
<feature type="domain" description="Expansin-like EG45" evidence="4">
    <location>
        <begin position="103"/>
        <end position="183"/>
    </location>
</feature>
<evidence type="ECO:0000256" key="1">
    <source>
        <dbReference type="ARBA" id="ARBA00022729"/>
    </source>
</evidence>
<keyword evidence="1" id="KW-0732">Signal</keyword>
<keyword evidence="3" id="KW-1133">Transmembrane helix</keyword>
<evidence type="ECO:0000313" key="5">
    <source>
        <dbReference type="EMBL" id="MBM7081290.1"/>
    </source>
</evidence>
<dbReference type="InterPro" id="IPR036908">
    <property type="entry name" value="RlpA-like_sf"/>
</dbReference>
<gene>
    <name evidence="5" type="ORF">JQN84_01830</name>
</gene>
<dbReference type="InterPro" id="IPR006311">
    <property type="entry name" value="TAT_signal"/>
</dbReference>
<dbReference type="PROSITE" id="PS50842">
    <property type="entry name" value="EXPANSIN_EG45"/>
    <property type="match status" value="1"/>
</dbReference>
<dbReference type="PANTHER" id="PTHR31836">
    <property type="match status" value="1"/>
</dbReference>
<dbReference type="PANTHER" id="PTHR31836:SF21">
    <property type="entry name" value="EXPANSIN-LIKE PROTEIN 7"/>
    <property type="match status" value="1"/>
</dbReference>
<sequence>MSQEPDPGPGGDAPAGRPGPGRRRARGGGRRRWLAAGGVAALATVLGLSLALRSGAAPACAAPPAGLAGAGPVAAGRLPLAAPPTGSTVHKGKATFYDSKGAGGNCSYPSAPADRMYVALGPTEYSAGAACGGYLDVTGPRGTVRVLIMDQCPECAPGHVDLSREAFARIADPVQGIVGVSYRAAVDPPLSGPLTFRIKEGASQYWFAVLVAGHGNPLRAVEVRQGSGAWRTAVRQDYNYWQIDSGAGPGPYAVRVTDVYGHRVTATGVTMSPGRVQRSTVTMYGGSAPAARKNPTSRPSPSPGATPSRATVSPSTVAPTSSPGTPQVSAPPALAASAEPGTGRPVDCASRG</sequence>
<dbReference type="Gene3D" id="2.40.40.10">
    <property type="entry name" value="RlpA-like domain"/>
    <property type="match status" value="1"/>
</dbReference>
<dbReference type="Gene3D" id="2.60.40.760">
    <property type="entry name" value="Expansin, cellulose-binding-like domain"/>
    <property type="match status" value="1"/>
</dbReference>
<dbReference type="Pfam" id="PF03330">
    <property type="entry name" value="DPBB_1"/>
    <property type="match status" value="1"/>
</dbReference>
<evidence type="ECO:0000259" key="4">
    <source>
        <dbReference type="PROSITE" id="PS50842"/>
    </source>
</evidence>
<keyword evidence="3" id="KW-0812">Transmembrane</keyword>
<proteinExistence type="predicted"/>
<feature type="compositionally biased region" description="Low complexity" evidence="2">
    <location>
        <begin position="310"/>
        <end position="338"/>
    </location>
</feature>
<feature type="transmembrane region" description="Helical" evidence="3">
    <location>
        <begin position="33"/>
        <end position="52"/>
    </location>
</feature>
<name>A0ABS2J400_9ACTN</name>
<evidence type="ECO:0000256" key="3">
    <source>
        <dbReference type="SAM" id="Phobius"/>
    </source>
</evidence>
<dbReference type="InterPro" id="IPR007112">
    <property type="entry name" value="Expansin/allergen_DPBB_dom"/>
</dbReference>
<comment type="caution">
    <text evidence="5">The sequence shown here is derived from an EMBL/GenBank/DDBJ whole genome shotgun (WGS) entry which is preliminary data.</text>
</comment>
<dbReference type="PROSITE" id="PS51318">
    <property type="entry name" value="TAT"/>
    <property type="match status" value="1"/>
</dbReference>
<evidence type="ECO:0000256" key="2">
    <source>
        <dbReference type="SAM" id="MobiDB-lite"/>
    </source>
</evidence>
<dbReference type="SUPFAM" id="SSF50685">
    <property type="entry name" value="Barwin-like endoglucanases"/>
    <property type="match status" value="1"/>
</dbReference>
<dbReference type="EMBL" id="JAFEUO010000001">
    <property type="protein sequence ID" value="MBM7081290.1"/>
    <property type="molecule type" value="Genomic_DNA"/>
</dbReference>
<keyword evidence="6" id="KW-1185">Reference proteome</keyword>